<gene>
    <name evidence="2" type="ORF">SERLA73DRAFT_144436</name>
</gene>
<evidence type="ECO:0000313" key="2">
    <source>
        <dbReference type="EMBL" id="EGN94604.1"/>
    </source>
</evidence>
<reference evidence="3" key="1">
    <citation type="journal article" date="2011" name="Science">
        <title>The plant cell wall-decomposing machinery underlies the functional diversity of forest fungi.</title>
        <authorList>
            <person name="Eastwood D.C."/>
            <person name="Floudas D."/>
            <person name="Binder M."/>
            <person name="Majcherczyk A."/>
            <person name="Schneider P."/>
            <person name="Aerts A."/>
            <person name="Asiegbu F.O."/>
            <person name="Baker S.E."/>
            <person name="Barry K."/>
            <person name="Bendiksby M."/>
            <person name="Blumentritt M."/>
            <person name="Coutinho P.M."/>
            <person name="Cullen D."/>
            <person name="de Vries R.P."/>
            <person name="Gathman A."/>
            <person name="Goodell B."/>
            <person name="Henrissat B."/>
            <person name="Ihrmark K."/>
            <person name="Kauserud H."/>
            <person name="Kohler A."/>
            <person name="LaButti K."/>
            <person name="Lapidus A."/>
            <person name="Lavin J.L."/>
            <person name="Lee Y.-H."/>
            <person name="Lindquist E."/>
            <person name="Lilly W."/>
            <person name="Lucas S."/>
            <person name="Morin E."/>
            <person name="Murat C."/>
            <person name="Oguiza J.A."/>
            <person name="Park J."/>
            <person name="Pisabarro A.G."/>
            <person name="Riley R."/>
            <person name="Rosling A."/>
            <person name="Salamov A."/>
            <person name="Schmidt O."/>
            <person name="Schmutz J."/>
            <person name="Skrede I."/>
            <person name="Stenlid J."/>
            <person name="Wiebenga A."/>
            <person name="Xie X."/>
            <person name="Kuees U."/>
            <person name="Hibbett D.S."/>
            <person name="Hoffmeister D."/>
            <person name="Hoegberg N."/>
            <person name="Martin F."/>
            <person name="Grigoriev I.V."/>
            <person name="Watkinson S.C."/>
        </authorList>
    </citation>
    <scope>NUCLEOTIDE SEQUENCE [LARGE SCALE GENOMIC DNA]</scope>
    <source>
        <strain evidence="3">strain S7.3</strain>
    </source>
</reference>
<evidence type="ECO:0000313" key="3">
    <source>
        <dbReference type="Proteomes" id="UP000008063"/>
    </source>
</evidence>
<dbReference type="InParanoid" id="F8QBL8"/>
<proteinExistence type="predicted"/>
<feature type="non-terminal residue" evidence="2">
    <location>
        <position position="1"/>
    </location>
</feature>
<keyword evidence="3" id="KW-1185">Reference proteome</keyword>
<dbReference type="AlphaFoldDB" id="F8QBL8"/>
<dbReference type="Proteomes" id="UP000008063">
    <property type="component" value="Unassembled WGS sequence"/>
</dbReference>
<protein>
    <submittedName>
        <fullName evidence="2">Uncharacterized protein</fullName>
    </submittedName>
</protein>
<dbReference type="HOGENOM" id="CLU_202894_0_0_1"/>
<evidence type="ECO:0000256" key="1">
    <source>
        <dbReference type="SAM" id="Coils"/>
    </source>
</evidence>
<organism evidence="3">
    <name type="scientific">Serpula lacrymans var. lacrymans (strain S7.3)</name>
    <name type="common">Dry rot fungus</name>
    <dbReference type="NCBI Taxonomy" id="936435"/>
    <lineage>
        <taxon>Eukaryota</taxon>
        <taxon>Fungi</taxon>
        <taxon>Dikarya</taxon>
        <taxon>Basidiomycota</taxon>
        <taxon>Agaricomycotina</taxon>
        <taxon>Agaricomycetes</taxon>
        <taxon>Agaricomycetidae</taxon>
        <taxon>Boletales</taxon>
        <taxon>Coniophorineae</taxon>
        <taxon>Serpulaceae</taxon>
        <taxon>Serpula</taxon>
    </lineage>
</organism>
<name>F8QBL8_SERL3</name>
<keyword evidence="1" id="KW-0175">Coiled coil</keyword>
<feature type="coiled-coil region" evidence="1">
    <location>
        <begin position="21"/>
        <end position="55"/>
    </location>
</feature>
<dbReference type="EMBL" id="GL945488">
    <property type="protein sequence ID" value="EGN94604.1"/>
    <property type="molecule type" value="Genomic_DNA"/>
</dbReference>
<accession>F8QBL8</accession>
<sequence>ITHLAFKDLTDKCVKILNAKNLLLKQDNLQMKADIENLKKQVDFLNKNMAQHSHLPTPIFPFPTLIRRVLI</sequence>